<feature type="domain" description="Peptidase S1" evidence="5">
    <location>
        <begin position="30"/>
        <end position="278"/>
    </location>
</feature>
<dbReference type="InterPro" id="IPR001254">
    <property type="entry name" value="Trypsin_dom"/>
</dbReference>
<proteinExistence type="inferred from homology"/>
<comment type="similarity">
    <text evidence="1">Belongs to the peptidase S1 family.</text>
</comment>
<dbReference type="PRINTS" id="PR00722">
    <property type="entry name" value="CHYMOTRYPSIN"/>
</dbReference>
<dbReference type="InterPro" id="IPR009003">
    <property type="entry name" value="Peptidase_S1_PA"/>
</dbReference>
<dbReference type="InterPro" id="IPR043504">
    <property type="entry name" value="Peptidase_S1_PA_chymotrypsin"/>
</dbReference>
<dbReference type="RefSeq" id="WP_129477703.1">
    <property type="nucleotide sequence ID" value="NZ_SDWS01000007.1"/>
</dbReference>
<keyword evidence="4" id="KW-0732">Signal</keyword>
<evidence type="ECO:0000259" key="5">
    <source>
        <dbReference type="PROSITE" id="PS50240"/>
    </source>
</evidence>
<dbReference type="AlphaFoldDB" id="A0A4Q2RPF2"/>
<name>A0A4Q2RPF2_9ACTN</name>
<evidence type="ECO:0000256" key="4">
    <source>
        <dbReference type="SAM" id="SignalP"/>
    </source>
</evidence>
<dbReference type="Pfam" id="PF00089">
    <property type="entry name" value="Trypsin"/>
    <property type="match status" value="1"/>
</dbReference>
<comment type="caution">
    <text evidence="6">The sequence shown here is derived from an EMBL/GenBank/DDBJ whole genome shotgun (WGS) entry which is preliminary data.</text>
</comment>
<protein>
    <submittedName>
        <fullName evidence="6">Trypsin-like serine protease</fullName>
    </submittedName>
</protein>
<dbReference type="PANTHER" id="PTHR24276">
    <property type="entry name" value="POLYSERASE-RELATED"/>
    <property type="match status" value="1"/>
</dbReference>
<sequence length="278" mass="30107">MSFLRSGHARATAATAALLALLVPTAAHAIVYGEADAGRHPYVGSFLIEVTPPGGETYLSQLCTGTLVTPRVVLTAGHCMETQEFPEEYGTTIWFTLDEVIDADGDWTVDPTVTKLAGTPVPHPKYFGSAHYRYDVGAFVLDADVIRETYGTLAPVGALDDKGLRRQHRAFIAVGYGIERETRTKSTQSFLSPKRRMLAYQTLTTVNRDFATYSMNQATGNGGTCYGDSGGPHFAPNGTIVSITTTGDLPCKAIDQTYRVDTTIARDFLKTVGVQFHD</sequence>
<dbReference type="InterPro" id="IPR018114">
    <property type="entry name" value="TRYPSIN_HIS"/>
</dbReference>
<dbReference type="InterPro" id="IPR050430">
    <property type="entry name" value="Peptidase_S1"/>
</dbReference>
<dbReference type="PROSITE" id="PS00134">
    <property type="entry name" value="TRYPSIN_HIS"/>
    <property type="match status" value="1"/>
</dbReference>
<evidence type="ECO:0000256" key="1">
    <source>
        <dbReference type="ARBA" id="ARBA00007664"/>
    </source>
</evidence>
<evidence type="ECO:0000313" key="6">
    <source>
        <dbReference type="EMBL" id="RYB89535.1"/>
    </source>
</evidence>
<dbReference type="EMBL" id="SDWS01000007">
    <property type="protein sequence ID" value="RYB89535.1"/>
    <property type="molecule type" value="Genomic_DNA"/>
</dbReference>
<dbReference type="PANTHER" id="PTHR24276:SF98">
    <property type="entry name" value="FI18310P1-RELATED"/>
    <property type="match status" value="1"/>
</dbReference>
<keyword evidence="7" id="KW-1185">Reference proteome</keyword>
<keyword evidence="3" id="KW-0720">Serine protease</keyword>
<organism evidence="6 7">
    <name type="scientific">Nocardioides glacieisoli</name>
    <dbReference type="NCBI Taxonomy" id="1168730"/>
    <lineage>
        <taxon>Bacteria</taxon>
        <taxon>Bacillati</taxon>
        <taxon>Actinomycetota</taxon>
        <taxon>Actinomycetes</taxon>
        <taxon>Propionibacteriales</taxon>
        <taxon>Nocardioidaceae</taxon>
        <taxon>Nocardioides</taxon>
    </lineage>
</organism>
<dbReference type="InterPro" id="IPR001314">
    <property type="entry name" value="Peptidase_S1A"/>
</dbReference>
<keyword evidence="3 6" id="KW-0645">Protease</keyword>
<feature type="signal peptide" evidence="4">
    <location>
        <begin position="1"/>
        <end position="29"/>
    </location>
</feature>
<dbReference type="SMART" id="SM00020">
    <property type="entry name" value="Tryp_SPc"/>
    <property type="match status" value="1"/>
</dbReference>
<reference evidence="6 7" key="1">
    <citation type="submission" date="2019-01" db="EMBL/GenBank/DDBJ databases">
        <title>Novel species of Nocardioides.</title>
        <authorList>
            <person name="Liu Q."/>
            <person name="Xin Y.-H."/>
        </authorList>
    </citation>
    <scope>NUCLEOTIDE SEQUENCE [LARGE SCALE GENOMIC DNA]</scope>
    <source>
        <strain evidence="6 7">HLT3-15</strain>
    </source>
</reference>
<keyword evidence="3" id="KW-0378">Hydrolase</keyword>
<dbReference type="GO" id="GO:0006508">
    <property type="term" value="P:proteolysis"/>
    <property type="evidence" value="ECO:0007669"/>
    <property type="project" value="UniProtKB-KW"/>
</dbReference>
<feature type="chain" id="PRO_5020511018" evidence="4">
    <location>
        <begin position="30"/>
        <end position="278"/>
    </location>
</feature>
<evidence type="ECO:0000256" key="2">
    <source>
        <dbReference type="ARBA" id="ARBA00023157"/>
    </source>
</evidence>
<dbReference type="PROSITE" id="PS00135">
    <property type="entry name" value="TRYPSIN_SER"/>
    <property type="match status" value="1"/>
</dbReference>
<keyword evidence="2" id="KW-1015">Disulfide bond</keyword>
<evidence type="ECO:0000256" key="3">
    <source>
        <dbReference type="RuleBase" id="RU363034"/>
    </source>
</evidence>
<gene>
    <name evidence="6" type="ORF">EUA06_16325</name>
</gene>
<evidence type="ECO:0000313" key="7">
    <source>
        <dbReference type="Proteomes" id="UP000291838"/>
    </source>
</evidence>
<dbReference type="PROSITE" id="PS50240">
    <property type="entry name" value="TRYPSIN_DOM"/>
    <property type="match status" value="1"/>
</dbReference>
<dbReference type="OrthoDB" id="3657335at2"/>
<accession>A0A4Q2RPF2</accession>
<dbReference type="InterPro" id="IPR033116">
    <property type="entry name" value="TRYPSIN_SER"/>
</dbReference>
<dbReference type="Proteomes" id="UP000291838">
    <property type="component" value="Unassembled WGS sequence"/>
</dbReference>
<dbReference type="GO" id="GO:0004252">
    <property type="term" value="F:serine-type endopeptidase activity"/>
    <property type="evidence" value="ECO:0007669"/>
    <property type="project" value="InterPro"/>
</dbReference>
<dbReference type="Gene3D" id="2.40.10.10">
    <property type="entry name" value="Trypsin-like serine proteases"/>
    <property type="match status" value="2"/>
</dbReference>
<dbReference type="SUPFAM" id="SSF50494">
    <property type="entry name" value="Trypsin-like serine proteases"/>
    <property type="match status" value="1"/>
</dbReference>